<dbReference type="InterPro" id="IPR008271">
    <property type="entry name" value="Ser/Thr_kinase_AS"/>
</dbReference>
<evidence type="ECO:0000313" key="7">
    <source>
        <dbReference type="EnsemblMetazoa" id="HelroP74174"/>
    </source>
</evidence>
<dbReference type="GO" id="GO:0010506">
    <property type="term" value="P:regulation of autophagy"/>
    <property type="evidence" value="ECO:0007669"/>
    <property type="project" value="InterPro"/>
</dbReference>
<dbReference type="Gene3D" id="1.10.510.10">
    <property type="entry name" value="Transferase(Phosphotransferase) domain 1"/>
    <property type="match status" value="1"/>
</dbReference>
<evidence type="ECO:0000256" key="1">
    <source>
        <dbReference type="ARBA" id="ARBA00022679"/>
    </source>
</evidence>
<dbReference type="eggNOG" id="KOG0595">
    <property type="taxonomic scope" value="Eukaryota"/>
</dbReference>
<keyword evidence="3" id="KW-0418">Kinase</keyword>
<keyword evidence="1" id="KW-0808">Transferase</keyword>
<reference evidence="6 8" key="2">
    <citation type="journal article" date="2013" name="Nature">
        <title>Insights into bilaterian evolution from three spiralian genomes.</title>
        <authorList>
            <person name="Simakov O."/>
            <person name="Marletaz F."/>
            <person name="Cho S.J."/>
            <person name="Edsinger-Gonzales E."/>
            <person name="Havlak P."/>
            <person name="Hellsten U."/>
            <person name="Kuo D.H."/>
            <person name="Larsson T."/>
            <person name="Lv J."/>
            <person name="Arendt D."/>
            <person name="Savage R."/>
            <person name="Osoegawa K."/>
            <person name="de Jong P."/>
            <person name="Grimwood J."/>
            <person name="Chapman J.A."/>
            <person name="Shapiro H."/>
            <person name="Aerts A."/>
            <person name="Otillar R.P."/>
            <person name="Terry A.Y."/>
            <person name="Boore J.L."/>
            <person name="Grigoriev I.V."/>
            <person name="Lindberg D.R."/>
            <person name="Seaver E.C."/>
            <person name="Weisblat D.A."/>
            <person name="Putnam N.H."/>
            <person name="Rokhsar D.S."/>
        </authorList>
    </citation>
    <scope>NUCLEOTIDE SEQUENCE</scope>
</reference>
<accession>T1G1N0</accession>
<evidence type="ECO:0000256" key="2">
    <source>
        <dbReference type="ARBA" id="ARBA00022741"/>
    </source>
</evidence>
<organism evidence="7 8">
    <name type="scientific">Helobdella robusta</name>
    <name type="common">Californian leech</name>
    <dbReference type="NCBI Taxonomy" id="6412"/>
    <lineage>
        <taxon>Eukaryota</taxon>
        <taxon>Metazoa</taxon>
        <taxon>Spiralia</taxon>
        <taxon>Lophotrochozoa</taxon>
        <taxon>Annelida</taxon>
        <taxon>Clitellata</taxon>
        <taxon>Hirudinea</taxon>
        <taxon>Rhynchobdellida</taxon>
        <taxon>Glossiphoniidae</taxon>
        <taxon>Helobdella</taxon>
    </lineage>
</organism>
<sequence length="182" mass="20040">LQYCNGGDLGDYLQGQGTLSEDTIRSFLRQTASALKALHSKGIVHRDLKPQNMLLGSGSSLVKPSSITLKIGDFGFARFLNDGVMAATLCGSPMYMAPEVIMSHRYDSRADLWSVGVIGYQCLTGRAPFHASTPANLKQLYERHKNIQPSIPIGTSFELKNLLIGLLKKEPKDRIKFGWLVD</sequence>
<name>T1G1N0_HELRO</name>
<protein>
    <recommendedName>
        <fullName evidence="5">Protein kinase domain-containing protein</fullName>
    </recommendedName>
</protein>
<dbReference type="OrthoDB" id="346907at2759"/>
<dbReference type="FunFam" id="1.10.510.10:FF:000493">
    <property type="entry name" value="serine/threonine-protein kinase unc-51 isoform X2"/>
    <property type="match status" value="1"/>
</dbReference>
<keyword evidence="4" id="KW-0067">ATP-binding</keyword>
<dbReference type="InterPro" id="IPR000719">
    <property type="entry name" value="Prot_kinase_dom"/>
</dbReference>
<dbReference type="GO" id="GO:0004674">
    <property type="term" value="F:protein serine/threonine kinase activity"/>
    <property type="evidence" value="ECO:0007669"/>
    <property type="project" value="InterPro"/>
</dbReference>
<dbReference type="RefSeq" id="XP_009012919.1">
    <property type="nucleotide sequence ID" value="XM_009014671.1"/>
</dbReference>
<dbReference type="Pfam" id="PF00069">
    <property type="entry name" value="Pkinase"/>
    <property type="match status" value="1"/>
</dbReference>
<evidence type="ECO:0000313" key="6">
    <source>
        <dbReference type="EMBL" id="ESO08897.1"/>
    </source>
</evidence>
<dbReference type="GeneID" id="20214978"/>
<dbReference type="HOGENOM" id="CLU_000288_63_0_1"/>
<dbReference type="SUPFAM" id="SSF56112">
    <property type="entry name" value="Protein kinase-like (PK-like)"/>
    <property type="match status" value="1"/>
</dbReference>
<evidence type="ECO:0000256" key="4">
    <source>
        <dbReference type="ARBA" id="ARBA00022840"/>
    </source>
</evidence>
<keyword evidence="2" id="KW-0547">Nucleotide-binding</keyword>
<dbReference type="InterPro" id="IPR011009">
    <property type="entry name" value="Kinase-like_dom_sf"/>
</dbReference>
<dbReference type="EMBL" id="KB096023">
    <property type="protein sequence ID" value="ESO08897.1"/>
    <property type="molecule type" value="Genomic_DNA"/>
</dbReference>
<proteinExistence type="predicted"/>
<keyword evidence="8" id="KW-1185">Reference proteome</keyword>
<dbReference type="CTD" id="20214978"/>
<dbReference type="SMART" id="SM00220">
    <property type="entry name" value="S_TKc"/>
    <property type="match status" value="1"/>
</dbReference>
<dbReference type="PROSITE" id="PS50011">
    <property type="entry name" value="PROTEIN_KINASE_DOM"/>
    <property type="match status" value="1"/>
</dbReference>
<gene>
    <name evidence="7" type="primary">20214978</name>
    <name evidence="6" type="ORF">HELRODRAFT_74174</name>
</gene>
<dbReference type="AlphaFoldDB" id="T1G1N0"/>
<evidence type="ECO:0000313" key="8">
    <source>
        <dbReference type="Proteomes" id="UP000015101"/>
    </source>
</evidence>
<dbReference type="PROSITE" id="PS00108">
    <property type="entry name" value="PROTEIN_KINASE_ST"/>
    <property type="match status" value="1"/>
</dbReference>
<dbReference type="GO" id="GO:0005524">
    <property type="term" value="F:ATP binding"/>
    <property type="evidence" value="ECO:0007669"/>
    <property type="project" value="UniProtKB-KW"/>
</dbReference>
<dbReference type="PANTHER" id="PTHR24348">
    <property type="entry name" value="SERINE/THREONINE-PROTEIN KINASE UNC-51-RELATED"/>
    <property type="match status" value="1"/>
</dbReference>
<dbReference type="PANTHER" id="PTHR24348:SF22">
    <property type="entry name" value="NON-SPECIFIC SERINE_THREONINE PROTEIN KINASE"/>
    <property type="match status" value="1"/>
</dbReference>
<dbReference type="InterPro" id="IPR045269">
    <property type="entry name" value="Atg1-like"/>
</dbReference>
<dbReference type="GO" id="GO:0006914">
    <property type="term" value="P:autophagy"/>
    <property type="evidence" value="ECO:0007669"/>
    <property type="project" value="UniProtKB-ARBA"/>
</dbReference>
<evidence type="ECO:0000256" key="3">
    <source>
        <dbReference type="ARBA" id="ARBA00022777"/>
    </source>
</evidence>
<dbReference type="KEGG" id="hro:HELRODRAFT_74174"/>
<dbReference type="OMA" id="HRRICAI"/>
<reference evidence="7" key="3">
    <citation type="submission" date="2015-06" db="UniProtKB">
        <authorList>
            <consortium name="EnsemblMetazoa"/>
        </authorList>
    </citation>
    <scope>IDENTIFICATION</scope>
</reference>
<evidence type="ECO:0000259" key="5">
    <source>
        <dbReference type="PROSITE" id="PS50011"/>
    </source>
</evidence>
<dbReference type="Proteomes" id="UP000015101">
    <property type="component" value="Unassembled WGS sequence"/>
</dbReference>
<dbReference type="STRING" id="6412.T1G1N0"/>
<dbReference type="EMBL" id="AMQM01003103">
    <property type="status" value="NOT_ANNOTATED_CDS"/>
    <property type="molecule type" value="Genomic_DNA"/>
</dbReference>
<dbReference type="InParanoid" id="T1G1N0"/>
<reference evidence="8" key="1">
    <citation type="submission" date="2012-12" db="EMBL/GenBank/DDBJ databases">
        <authorList>
            <person name="Hellsten U."/>
            <person name="Grimwood J."/>
            <person name="Chapman J.A."/>
            <person name="Shapiro H."/>
            <person name="Aerts A."/>
            <person name="Otillar R.P."/>
            <person name="Terry A.Y."/>
            <person name="Boore J.L."/>
            <person name="Simakov O."/>
            <person name="Marletaz F."/>
            <person name="Cho S.-J."/>
            <person name="Edsinger-Gonzales E."/>
            <person name="Havlak P."/>
            <person name="Kuo D.-H."/>
            <person name="Larsson T."/>
            <person name="Lv J."/>
            <person name="Arendt D."/>
            <person name="Savage R."/>
            <person name="Osoegawa K."/>
            <person name="de Jong P."/>
            <person name="Lindberg D.R."/>
            <person name="Seaver E.C."/>
            <person name="Weisblat D.A."/>
            <person name="Putnam N.H."/>
            <person name="Grigoriev I.V."/>
            <person name="Rokhsar D.S."/>
        </authorList>
    </citation>
    <scope>NUCLEOTIDE SEQUENCE</scope>
</reference>
<feature type="domain" description="Protein kinase" evidence="5">
    <location>
        <begin position="1"/>
        <end position="182"/>
    </location>
</feature>
<dbReference type="EnsemblMetazoa" id="HelroT74174">
    <property type="protein sequence ID" value="HelroP74174"/>
    <property type="gene ID" value="HelroG74174"/>
</dbReference>